<dbReference type="InterPro" id="IPR006629">
    <property type="entry name" value="LITAF"/>
</dbReference>
<organism evidence="3 4">
    <name type="scientific">Ignelater luminosus</name>
    <name type="common">Cucubano</name>
    <name type="synonym">Pyrophorus luminosus</name>
    <dbReference type="NCBI Taxonomy" id="2038154"/>
    <lineage>
        <taxon>Eukaryota</taxon>
        <taxon>Metazoa</taxon>
        <taxon>Ecdysozoa</taxon>
        <taxon>Arthropoda</taxon>
        <taxon>Hexapoda</taxon>
        <taxon>Insecta</taxon>
        <taxon>Pterygota</taxon>
        <taxon>Neoptera</taxon>
        <taxon>Endopterygota</taxon>
        <taxon>Coleoptera</taxon>
        <taxon>Polyphaga</taxon>
        <taxon>Elateriformia</taxon>
        <taxon>Elateroidea</taxon>
        <taxon>Elateridae</taxon>
        <taxon>Agrypninae</taxon>
        <taxon>Pyrophorini</taxon>
        <taxon>Ignelater</taxon>
    </lineage>
</organism>
<name>A0A8K0GB51_IGNLU</name>
<accession>A0A8K0GB51</accession>
<proteinExistence type="predicted"/>
<dbReference type="AlphaFoldDB" id="A0A8K0GB51"/>
<feature type="domain" description="LITAF" evidence="2">
    <location>
        <begin position="63"/>
        <end position="146"/>
    </location>
</feature>
<gene>
    <name evidence="3" type="ORF">ILUMI_13165</name>
</gene>
<evidence type="ECO:0000256" key="1">
    <source>
        <dbReference type="SAM" id="Phobius"/>
    </source>
</evidence>
<evidence type="ECO:0000313" key="4">
    <source>
        <dbReference type="Proteomes" id="UP000801492"/>
    </source>
</evidence>
<dbReference type="Pfam" id="PF10601">
    <property type="entry name" value="zf-LITAF-like"/>
    <property type="match status" value="1"/>
</dbReference>
<reference evidence="3" key="1">
    <citation type="submission" date="2019-08" db="EMBL/GenBank/DDBJ databases">
        <title>The genome of the North American firefly Photinus pyralis.</title>
        <authorList>
            <consortium name="Photinus pyralis genome working group"/>
            <person name="Fallon T.R."/>
            <person name="Sander Lower S.E."/>
            <person name="Weng J.-K."/>
        </authorList>
    </citation>
    <scope>NUCLEOTIDE SEQUENCE</scope>
    <source>
        <strain evidence="3">TRF0915ILg1</strain>
        <tissue evidence="3">Whole body</tissue>
    </source>
</reference>
<feature type="transmembrane region" description="Helical" evidence="1">
    <location>
        <begin position="105"/>
        <end position="124"/>
    </location>
</feature>
<keyword evidence="1" id="KW-0472">Membrane</keyword>
<protein>
    <recommendedName>
        <fullName evidence="2">LITAF domain-containing protein</fullName>
    </recommendedName>
</protein>
<evidence type="ECO:0000313" key="3">
    <source>
        <dbReference type="EMBL" id="KAF2893009.1"/>
    </source>
</evidence>
<dbReference type="OrthoDB" id="7765058at2759"/>
<evidence type="ECO:0000259" key="2">
    <source>
        <dbReference type="PROSITE" id="PS51837"/>
    </source>
</evidence>
<dbReference type="Proteomes" id="UP000801492">
    <property type="component" value="Unassembled WGS sequence"/>
</dbReference>
<dbReference type="PROSITE" id="PS51837">
    <property type="entry name" value="LITAF"/>
    <property type="match status" value="1"/>
</dbReference>
<keyword evidence="1" id="KW-0812">Transmembrane</keyword>
<keyword evidence="4" id="KW-1185">Reference proteome</keyword>
<sequence length="175" mass="19424">MGSRVTVKCRLCGKKISYKKVGSLGEHLLLRHPDETINQYSFESEAKPDRKVLGASGDRSASRRKMYKTSVETWRPGTSPLKCLFCGKSGQPLIRKQRNKITQSSLGALCLLGCWPLCFLPFILGGSNVMNLYCKFCGEFLGTYDRKTGRLQPPDEDAAHAKVPNICDCSSPLCE</sequence>
<keyword evidence="1" id="KW-1133">Transmembrane helix</keyword>
<dbReference type="EMBL" id="VTPC01008293">
    <property type="protein sequence ID" value="KAF2893009.1"/>
    <property type="molecule type" value="Genomic_DNA"/>
</dbReference>
<dbReference type="SMART" id="SM00714">
    <property type="entry name" value="LITAF"/>
    <property type="match status" value="1"/>
</dbReference>
<comment type="caution">
    <text evidence="3">The sequence shown here is derived from an EMBL/GenBank/DDBJ whole genome shotgun (WGS) entry which is preliminary data.</text>
</comment>